<sequence length="49" mass="6126">YSSNMAYKYPARTLVYRSSMNYKFYIKQCFFFLISARFRTRYLKDLFLI</sequence>
<reference evidence="1" key="2">
    <citation type="submission" date="2023-05" db="EMBL/GenBank/DDBJ databases">
        <authorList>
            <person name="Fouks B."/>
        </authorList>
    </citation>
    <scope>NUCLEOTIDE SEQUENCE</scope>
    <source>
        <strain evidence="1">Stay&amp;Tobe</strain>
        <tissue evidence="1">Testes</tissue>
    </source>
</reference>
<comment type="caution">
    <text evidence="1">The sequence shown here is derived from an EMBL/GenBank/DDBJ whole genome shotgun (WGS) entry which is preliminary data.</text>
</comment>
<proteinExistence type="predicted"/>
<organism evidence="1 2">
    <name type="scientific">Diploptera punctata</name>
    <name type="common">Pacific beetle cockroach</name>
    <dbReference type="NCBI Taxonomy" id="6984"/>
    <lineage>
        <taxon>Eukaryota</taxon>
        <taxon>Metazoa</taxon>
        <taxon>Ecdysozoa</taxon>
        <taxon>Arthropoda</taxon>
        <taxon>Hexapoda</taxon>
        <taxon>Insecta</taxon>
        <taxon>Pterygota</taxon>
        <taxon>Neoptera</taxon>
        <taxon>Polyneoptera</taxon>
        <taxon>Dictyoptera</taxon>
        <taxon>Blattodea</taxon>
        <taxon>Blaberoidea</taxon>
        <taxon>Blaberidae</taxon>
        <taxon>Diplopterinae</taxon>
        <taxon>Diploptera</taxon>
    </lineage>
</organism>
<feature type="non-terminal residue" evidence="1">
    <location>
        <position position="49"/>
    </location>
</feature>
<feature type="non-terminal residue" evidence="1">
    <location>
        <position position="1"/>
    </location>
</feature>
<keyword evidence="2" id="KW-1185">Reference proteome</keyword>
<dbReference type="EMBL" id="JASPKZ010004210">
    <property type="protein sequence ID" value="KAJ9590532.1"/>
    <property type="molecule type" value="Genomic_DNA"/>
</dbReference>
<accession>A0AAD8EI92</accession>
<dbReference type="AlphaFoldDB" id="A0AAD8EI92"/>
<evidence type="ECO:0000313" key="1">
    <source>
        <dbReference type="EMBL" id="KAJ9590532.1"/>
    </source>
</evidence>
<gene>
    <name evidence="1" type="ORF">L9F63_016434</name>
</gene>
<dbReference type="Proteomes" id="UP001233999">
    <property type="component" value="Unassembled WGS sequence"/>
</dbReference>
<name>A0AAD8EI92_DIPPU</name>
<protein>
    <submittedName>
        <fullName evidence="1">Uncharacterized protein</fullName>
    </submittedName>
</protein>
<evidence type="ECO:0000313" key="2">
    <source>
        <dbReference type="Proteomes" id="UP001233999"/>
    </source>
</evidence>
<reference evidence="1" key="1">
    <citation type="journal article" date="2023" name="IScience">
        <title>Live-bearing cockroach genome reveals convergent evolutionary mechanisms linked to viviparity in insects and beyond.</title>
        <authorList>
            <person name="Fouks B."/>
            <person name="Harrison M.C."/>
            <person name="Mikhailova A.A."/>
            <person name="Marchal E."/>
            <person name="English S."/>
            <person name="Carruthers M."/>
            <person name="Jennings E.C."/>
            <person name="Chiamaka E.L."/>
            <person name="Frigard R.A."/>
            <person name="Pippel M."/>
            <person name="Attardo G.M."/>
            <person name="Benoit J.B."/>
            <person name="Bornberg-Bauer E."/>
            <person name="Tobe S.S."/>
        </authorList>
    </citation>
    <scope>NUCLEOTIDE SEQUENCE</scope>
    <source>
        <strain evidence="1">Stay&amp;Tobe</strain>
    </source>
</reference>